<dbReference type="EMBL" id="DF237658">
    <property type="protein sequence ID" value="GAQ90982.1"/>
    <property type="molecule type" value="Genomic_DNA"/>
</dbReference>
<dbReference type="Gene3D" id="3.20.20.80">
    <property type="entry name" value="Glycosidases"/>
    <property type="match status" value="1"/>
</dbReference>
<dbReference type="GO" id="GO:0005886">
    <property type="term" value="C:plasma membrane"/>
    <property type="evidence" value="ECO:0000318"/>
    <property type="project" value="GO_Central"/>
</dbReference>
<reference evidence="8 9" key="1">
    <citation type="journal article" date="2014" name="Nat. Commun.">
        <title>Klebsormidium flaccidum genome reveals primary factors for plant terrestrial adaptation.</title>
        <authorList>
            <person name="Hori K."/>
            <person name="Maruyama F."/>
            <person name="Fujisawa T."/>
            <person name="Togashi T."/>
            <person name="Yamamoto N."/>
            <person name="Seo M."/>
            <person name="Sato S."/>
            <person name="Yamada T."/>
            <person name="Mori H."/>
            <person name="Tajima N."/>
            <person name="Moriyama T."/>
            <person name="Ikeuchi M."/>
            <person name="Watanabe M."/>
            <person name="Wada H."/>
            <person name="Kobayashi K."/>
            <person name="Saito M."/>
            <person name="Masuda T."/>
            <person name="Sasaki-Sekimoto Y."/>
            <person name="Mashiguchi K."/>
            <person name="Awai K."/>
            <person name="Shimojima M."/>
            <person name="Masuda S."/>
            <person name="Iwai M."/>
            <person name="Nobusawa T."/>
            <person name="Narise T."/>
            <person name="Kondo S."/>
            <person name="Saito H."/>
            <person name="Sato R."/>
            <person name="Murakawa M."/>
            <person name="Ihara Y."/>
            <person name="Oshima-Yamada Y."/>
            <person name="Ohtaka K."/>
            <person name="Satoh M."/>
            <person name="Sonobe K."/>
            <person name="Ishii M."/>
            <person name="Ohtani R."/>
            <person name="Kanamori-Sato M."/>
            <person name="Honoki R."/>
            <person name="Miyazaki D."/>
            <person name="Mochizuki H."/>
            <person name="Umetsu J."/>
            <person name="Higashi K."/>
            <person name="Shibata D."/>
            <person name="Kamiya Y."/>
            <person name="Sato N."/>
            <person name="Nakamura Y."/>
            <person name="Tabata S."/>
            <person name="Ida S."/>
            <person name="Kurokawa K."/>
            <person name="Ohta H."/>
        </authorList>
    </citation>
    <scope>NUCLEOTIDE SEQUENCE [LARGE SCALE GENOMIC DNA]</scope>
    <source>
        <strain evidence="8 9">NIES-2285</strain>
    </source>
</reference>
<dbReference type="InterPro" id="IPR044965">
    <property type="entry name" value="Glyco_hydro_17_plant"/>
</dbReference>
<name>A0A1Y1ILG5_KLENI</name>
<dbReference type="STRING" id="105231.A0A1Y1ILG5"/>
<evidence type="ECO:0000256" key="3">
    <source>
        <dbReference type="ARBA" id="ARBA00022801"/>
    </source>
</evidence>
<gene>
    <name evidence="8" type="ORF">KFL_007090080</name>
</gene>
<dbReference type="OrthoDB" id="1919050at2759"/>
<dbReference type="AlphaFoldDB" id="A0A1Y1ILG5"/>
<keyword evidence="3 8" id="KW-0378">Hydrolase</keyword>
<evidence type="ECO:0000256" key="2">
    <source>
        <dbReference type="ARBA" id="ARBA00022729"/>
    </source>
</evidence>
<keyword evidence="4" id="KW-1015">Disulfide bond</keyword>
<organism evidence="8 9">
    <name type="scientific">Klebsormidium nitens</name>
    <name type="common">Green alga</name>
    <name type="synonym">Ulothrix nitens</name>
    <dbReference type="NCBI Taxonomy" id="105231"/>
    <lineage>
        <taxon>Eukaryota</taxon>
        <taxon>Viridiplantae</taxon>
        <taxon>Streptophyta</taxon>
        <taxon>Klebsormidiophyceae</taxon>
        <taxon>Klebsormidiales</taxon>
        <taxon>Klebsormidiaceae</taxon>
        <taxon>Klebsormidium</taxon>
    </lineage>
</organism>
<evidence type="ECO:0000256" key="4">
    <source>
        <dbReference type="ARBA" id="ARBA00023157"/>
    </source>
</evidence>
<feature type="domain" description="X8" evidence="7">
    <location>
        <begin position="525"/>
        <end position="610"/>
    </location>
</feature>
<keyword evidence="2" id="KW-0732">Signal</keyword>
<dbReference type="SMART" id="SM00768">
    <property type="entry name" value="X8"/>
    <property type="match status" value="1"/>
</dbReference>
<proteinExistence type="inferred from homology"/>
<dbReference type="GO" id="GO:0005975">
    <property type="term" value="P:carbohydrate metabolic process"/>
    <property type="evidence" value="ECO:0007669"/>
    <property type="project" value="InterPro"/>
</dbReference>
<keyword evidence="9" id="KW-1185">Reference proteome</keyword>
<dbReference type="Pfam" id="PF07983">
    <property type="entry name" value="X8"/>
    <property type="match status" value="1"/>
</dbReference>
<protein>
    <submittedName>
        <fullName evidence="8">O-Glycosyl hydrolases family 17 protein</fullName>
    </submittedName>
</protein>
<keyword evidence="5" id="KW-0326">Glycosidase</keyword>
<evidence type="ECO:0000256" key="5">
    <source>
        <dbReference type="ARBA" id="ARBA00023295"/>
    </source>
</evidence>
<dbReference type="GO" id="GO:0004553">
    <property type="term" value="F:hydrolase activity, hydrolyzing O-glycosyl compounds"/>
    <property type="evidence" value="ECO:0007669"/>
    <property type="project" value="InterPro"/>
</dbReference>
<evidence type="ECO:0000256" key="1">
    <source>
        <dbReference type="ARBA" id="ARBA00008773"/>
    </source>
</evidence>
<dbReference type="Proteomes" id="UP000054558">
    <property type="component" value="Unassembled WGS sequence"/>
</dbReference>
<evidence type="ECO:0000313" key="8">
    <source>
        <dbReference type="EMBL" id="GAQ90982.1"/>
    </source>
</evidence>
<evidence type="ECO:0000259" key="7">
    <source>
        <dbReference type="SMART" id="SM00768"/>
    </source>
</evidence>
<sequence length="642" mass="68413">MGVEALDVRSRVRELRELAASEEDTSPEMAGIVRFLVQTELLLMISACEDAPYKAAFVVDLEKRSDTAEALTEKLMRASTRDARVCIASPGTLLLSLKAPGASMLMCYHLDEADLPACLGGAASREAMRASMLRSEACRVPSDGSVENERGRRDAEGSWLFLRLLVPLRASMRVNALACLATLALLAGTTQGSLLAALNRDQVRAVPDGLVSKLVGAGAFRGLAVHSTADCLFLRPESNVSVSLVIPNDYIEQFSELPSPALYEWVEKEVKTPLARGFRIDAVQLGEAPLSEEYGARFYESMPAALRNLASLVNPLGISVTVSVSLTDLSVSYPPSAGAFSPSVARVLAEALPSAGALSLEAYPFLLALDADDPATFSFLAMEPDAQGFWDDGGGLWYPDVLSSLHDAAVYALEALGFGDETVILTTGWPTDGVERATPELAGNFLAGVARWAGAEAGTPKRPGAENSAVYRQLVDSDAAALTEDAPWARRWGIYDSRARSKLNGSMVGTYALVRDVDYEATARKFCVARSDATDATLIAALSFACNATDCTSIQQHASCYSPPNLRRHASLAFNGYFQDGEQDASKCRFGGVARTVDDDPDRSNPECGLETGIRLVETSGSASLVVDLVGAAILMGILSNL</sequence>
<dbReference type="InterPro" id="IPR017853">
    <property type="entry name" value="GH"/>
</dbReference>
<comment type="similarity">
    <text evidence="1 6">Belongs to the glycosyl hydrolase 17 family.</text>
</comment>
<accession>A0A1Y1ILG5</accession>
<evidence type="ECO:0000313" key="9">
    <source>
        <dbReference type="Proteomes" id="UP000054558"/>
    </source>
</evidence>
<dbReference type="Gene3D" id="1.20.58.1040">
    <property type="match status" value="1"/>
</dbReference>
<dbReference type="PANTHER" id="PTHR32227">
    <property type="entry name" value="GLUCAN ENDO-1,3-BETA-GLUCOSIDASE BG1-RELATED-RELATED"/>
    <property type="match status" value="1"/>
</dbReference>
<evidence type="ECO:0000256" key="6">
    <source>
        <dbReference type="RuleBase" id="RU004335"/>
    </source>
</evidence>
<dbReference type="SUPFAM" id="SSF51445">
    <property type="entry name" value="(Trans)glycosidases"/>
    <property type="match status" value="1"/>
</dbReference>
<dbReference type="InterPro" id="IPR012946">
    <property type="entry name" value="X8"/>
</dbReference>
<dbReference type="InterPro" id="IPR000490">
    <property type="entry name" value="Glyco_hydro_17"/>
</dbReference>
<dbReference type="Pfam" id="PF00332">
    <property type="entry name" value="Glyco_hydro_17"/>
    <property type="match status" value="1"/>
</dbReference>